<reference evidence="1 2" key="1">
    <citation type="submission" date="2024-10" db="EMBL/GenBank/DDBJ databases">
        <authorList>
            <person name="Kim D."/>
        </authorList>
    </citation>
    <scope>NUCLEOTIDE SEQUENCE [LARGE SCALE GENOMIC DNA]</scope>
    <source>
        <strain evidence="1">BH-2024</strain>
    </source>
</reference>
<dbReference type="AlphaFoldDB" id="A0ABD2JNR9"/>
<protein>
    <submittedName>
        <fullName evidence="1">Uncharacterized protein</fullName>
    </submittedName>
</protein>
<keyword evidence="2" id="KW-1185">Reference proteome</keyword>
<accession>A0ABD2JNR9</accession>
<comment type="caution">
    <text evidence="1">The sequence shown here is derived from an EMBL/GenBank/DDBJ whole genome shotgun (WGS) entry which is preliminary data.</text>
</comment>
<organism evidence="1 2">
    <name type="scientific">Heterodera trifolii</name>
    <dbReference type="NCBI Taxonomy" id="157864"/>
    <lineage>
        <taxon>Eukaryota</taxon>
        <taxon>Metazoa</taxon>
        <taxon>Ecdysozoa</taxon>
        <taxon>Nematoda</taxon>
        <taxon>Chromadorea</taxon>
        <taxon>Rhabditida</taxon>
        <taxon>Tylenchina</taxon>
        <taxon>Tylenchomorpha</taxon>
        <taxon>Tylenchoidea</taxon>
        <taxon>Heteroderidae</taxon>
        <taxon>Heteroderinae</taxon>
        <taxon>Heterodera</taxon>
    </lineage>
</organism>
<gene>
    <name evidence="1" type="ORF">niasHT_023774</name>
</gene>
<dbReference type="EMBL" id="JBICBT010000927">
    <property type="protein sequence ID" value="KAL3092215.1"/>
    <property type="molecule type" value="Genomic_DNA"/>
</dbReference>
<dbReference type="Proteomes" id="UP001620626">
    <property type="component" value="Unassembled WGS sequence"/>
</dbReference>
<name>A0ABD2JNR9_9BILA</name>
<evidence type="ECO:0000313" key="1">
    <source>
        <dbReference type="EMBL" id="KAL3092215.1"/>
    </source>
</evidence>
<sequence length="117" mass="13299">MTQLGAILFNHSHLGGLSMFDTIFLLIAHADIAQVHKWMFVSHHHCISMADLVPFLRIISFIAYQVMSASEYQSSILDKMANTSDSKFALNWIMAFSHLLINPRPCCSSRSLMELKR</sequence>
<proteinExistence type="predicted"/>
<evidence type="ECO:0000313" key="2">
    <source>
        <dbReference type="Proteomes" id="UP001620626"/>
    </source>
</evidence>